<feature type="region of interest" description="Disordered" evidence="2">
    <location>
        <begin position="257"/>
        <end position="283"/>
    </location>
</feature>
<evidence type="ECO:0000313" key="3">
    <source>
        <dbReference type="EMBL" id="KAK3175914.1"/>
    </source>
</evidence>
<evidence type="ECO:0000313" key="4">
    <source>
        <dbReference type="Proteomes" id="UP001276659"/>
    </source>
</evidence>
<feature type="region of interest" description="Disordered" evidence="2">
    <location>
        <begin position="894"/>
        <end position="1147"/>
    </location>
</feature>
<dbReference type="AlphaFoldDB" id="A0AAD9ZFZ8"/>
<feature type="coiled-coil region" evidence="1">
    <location>
        <begin position="841"/>
        <end position="875"/>
    </location>
</feature>
<feature type="compositionally biased region" description="Basic and acidic residues" evidence="2">
    <location>
        <begin position="1071"/>
        <end position="1083"/>
    </location>
</feature>
<feature type="compositionally biased region" description="Polar residues" evidence="2">
    <location>
        <begin position="138"/>
        <end position="165"/>
    </location>
</feature>
<name>A0AAD9ZFZ8_9LECA</name>
<feature type="coiled-coil region" evidence="1">
    <location>
        <begin position="450"/>
        <end position="477"/>
    </location>
</feature>
<keyword evidence="4" id="KW-1185">Reference proteome</keyword>
<reference evidence="3" key="1">
    <citation type="submission" date="2022-11" db="EMBL/GenBank/DDBJ databases">
        <title>Chromosomal genome sequence assembly and mating type (MAT) locus characterization of the leprose asexual lichenized fungus Lepraria neglecta (Nyl.) Erichsen.</title>
        <authorList>
            <person name="Allen J.L."/>
            <person name="Pfeffer B."/>
        </authorList>
    </citation>
    <scope>NUCLEOTIDE SEQUENCE</scope>
    <source>
        <strain evidence="3">Allen 5258</strain>
    </source>
</reference>
<proteinExistence type="predicted"/>
<feature type="region of interest" description="Disordered" evidence="2">
    <location>
        <begin position="293"/>
        <end position="312"/>
    </location>
</feature>
<feature type="compositionally biased region" description="Acidic residues" evidence="2">
    <location>
        <begin position="954"/>
        <end position="967"/>
    </location>
</feature>
<feature type="compositionally biased region" description="Basic and acidic residues" evidence="2">
    <location>
        <begin position="10"/>
        <end position="22"/>
    </location>
</feature>
<feature type="compositionally biased region" description="Polar residues" evidence="2">
    <location>
        <begin position="1012"/>
        <end position="1061"/>
    </location>
</feature>
<feature type="compositionally biased region" description="Basic and acidic residues" evidence="2">
    <location>
        <begin position="46"/>
        <end position="70"/>
    </location>
</feature>
<protein>
    <submittedName>
        <fullName evidence="3">Uncharacterized protein</fullName>
    </submittedName>
</protein>
<feature type="compositionally biased region" description="Polar residues" evidence="2">
    <location>
        <begin position="35"/>
        <end position="44"/>
    </location>
</feature>
<feature type="region of interest" description="Disordered" evidence="2">
    <location>
        <begin position="1"/>
        <end position="77"/>
    </location>
</feature>
<feature type="compositionally biased region" description="Acidic residues" evidence="2">
    <location>
        <begin position="24"/>
        <end position="34"/>
    </location>
</feature>
<organism evidence="3 4">
    <name type="scientific">Lepraria neglecta</name>
    <dbReference type="NCBI Taxonomy" id="209136"/>
    <lineage>
        <taxon>Eukaryota</taxon>
        <taxon>Fungi</taxon>
        <taxon>Dikarya</taxon>
        <taxon>Ascomycota</taxon>
        <taxon>Pezizomycotina</taxon>
        <taxon>Lecanoromycetes</taxon>
        <taxon>OSLEUM clade</taxon>
        <taxon>Lecanoromycetidae</taxon>
        <taxon>Lecanorales</taxon>
        <taxon>Lecanorineae</taxon>
        <taxon>Stereocaulaceae</taxon>
        <taxon>Lepraria</taxon>
    </lineage>
</organism>
<dbReference type="EMBL" id="JASNWA010000004">
    <property type="protein sequence ID" value="KAK3175914.1"/>
    <property type="molecule type" value="Genomic_DNA"/>
</dbReference>
<sequence>MTVTNAAPTLERRTLEDSRALDDQWSEIDDDEEWSSQLKLSNSHGAPRDRVSDKHQPDDAYDSRNPEPTDRLSQQAPMKLNLLTRPVSSHEDLDAGFSFTKAKPRQHLDFGREPEQSTAAHTNDVSNLLLPATKKMLSRNSRPTSNVTEPPQDTATATSPSKEASNKFTVRAVPFPNIHGTASFEHVSATGGATAAVGPPPSKILTNDVSMSADNTLVGSDFNEVNSTHQQYTQDSAYPDKLADTYYSLGYPPNEVMSTSHHPQNAPRKPAIKAPRVARTAVPGASRVTKNRKKNVTGVPGNNAAFQPPPAAEDSNEEMFFLLMNRIRQDRRESEAKDAALETSNRQCQMLMALNDDLDARLHDVSRLCSEREAQLSKIKAAKPGWETKIRKLSEYVKGLTNDHNRLRDDARDIREQSGEILKDKKCLHDVLQEVSQTTTERHNKSRKLVTEARHDLEILEQKVQHQQSDLRNKQELLVAERERNFQLEGQISDFAAGAASQEHLAELLLGHRDTITGKIDELLENTEIFRMAAPAESQDHLRPMLEQCLTVLQNLQSSDVPKPDNYEKLQDSMRGYFDSITRSIETCAHNTTMTEAGHQQLASLMEEQLRDLRSNLAFDTTFSEQVMDLREVKATLRERLQGTDSALRDARIESIALKQQMEDQQRKLITLETDLAKTRQPTENPVTLLRLQDLDSHNKALQQKITSLQTEAASLSTQLQQRVEDAQGLNDSFVNAQSQIQEARRETEVVRKEKLESERHALQQNEETKRELLKAASIELANVKSEHLSTIQQIKARKSPADDKLSHVTKQFIILQGEKEKVDKEASMMKLSLDGLQKERQHETAFAERLRARVAELERQNIEQAASNKSLQQELHATNQDINAKDGYIKHLQSRGKELQAPQNKKPQQPPTRTEPGPSSQGPSRSKHFTKPLPAVVEDSQPCGYPVSTTPIDVEEDSQPITEDDLKEFWPDTPAARTEGRKFPNPSLQQSGNKSSRKVQIRPPLKDLPKNSRSPFSETIQLNSASSGNLQGNASTLPSNHGFGTTVKPLSQAGQLQRPGQGSAIMPRGSVKDARDGKRDASRAGLNNVSKVAVSKRTKSSVARPATVIADSQSPVHPLSSRTRMQTKTTKRKTKGEAEAQRFDIC</sequence>
<dbReference type="Proteomes" id="UP001276659">
    <property type="component" value="Unassembled WGS sequence"/>
</dbReference>
<feature type="compositionally biased region" description="Basic and acidic residues" evidence="2">
    <location>
        <begin position="1136"/>
        <end position="1147"/>
    </location>
</feature>
<accession>A0AAD9ZFZ8</accession>
<comment type="caution">
    <text evidence="3">The sequence shown here is derived from an EMBL/GenBank/DDBJ whole genome shotgun (WGS) entry which is preliminary data.</text>
</comment>
<keyword evidence="1" id="KW-0175">Coiled coil</keyword>
<gene>
    <name evidence="3" type="ORF">OEA41_007236</name>
</gene>
<feature type="region of interest" description="Disordered" evidence="2">
    <location>
        <begin position="137"/>
        <end position="165"/>
    </location>
</feature>
<feature type="coiled-coil region" evidence="1">
    <location>
        <begin position="648"/>
        <end position="776"/>
    </location>
</feature>
<evidence type="ECO:0000256" key="1">
    <source>
        <dbReference type="SAM" id="Coils"/>
    </source>
</evidence>
<evidence type="ECO:0000256" key="2">
    <source>
        <dbReference type="SAM" id="MobiDB-lite"/>
    </source>
</evidence>